<sequence>MGLNEKEVSRHYKSEVTTTSGLEKGLRNFEDEGSVGLNEKEVSRHYKSEARTTSSLRNDFETLQMKEGESDTSYCARTMEISNKM</sequence>
<reference evidence="2 3" key="1">
    <citation type="journal article" date="2021" name="bioRxiv">
        <title>Chromosome-scale and haplotype-resolved genome assembly of a tetraploid potato cultivar.</title>
        <authorList>
            <person name="Sun H."/>
            <person name="Jiao W.-B."/>
            <person name="Krause K."/>
            <person name="Campoy J.A."/>
            <person name="Goel M."/>
            <person name="Folz-Donahue K."/>
            <person name="Kukat C."/>
            <person name="Huettel B."/>
            <person name="Schneeberger K."/>
        </authorList>
    </citation>
    <scope>NUCLEOTIDE SEQUENCE [LARGE SCALE GENOMIC DNA]</scope>
    <source>
        <strain evidence="2">SolTubOtavaFocal</strain>
        <tissue evidence="2">Leaves</tissue>
    </source>
</reference>
<protein>
    <submittedName>
        <fullName evidence="2">Uncharacterized protein</fullName>
    </submittedName>
</protein>
<gene>
    <name evidence="2" type="ORF">KY290_017174</name>
</gene>
<name>A0ABQ7VAT3_SOLTU</name>
<evidence type="ECO:0000313" key="3">
    <source>
        <dbReference type="Proteomes" id="UP000826656"/>
    </source>
</evidence>
<feature type="region of interest" description="Disordered" evidence="1">
    <location>
        <begin position="1"/>
        <end position="23"/>
    </location>
</feature>
<feature type="compositionally biased region" description="Basic and acidic residues" evidence="1">
    <location>
        <begin position="1"/>
        <end position="14"/>
    </location>
</feature>
<proteinExistence type="predicted"/>
<evidence type="ECO:0000256" key="1">
    <source>
        <dbReference type="SAM" id="MobiDB-lite"/>
    </source>
</evidence>
<dbReference type="Proteomes" id="UP000826656">
    <property type="component" value="Unassembled WGS sequence"/>
</dbReference>
<evidence type="ECO:0000313" key="2">
    <source>
        <dbReference type="EMBL" id="KAH0761101.1"/>
    </source>
</evidence>
<organism evidence="2 3">
    <name type="scientific">Solanum tuberosum</name>
    <name type="common">Potato</name>
    <dbReference type="NCBI Taxonomy" id="4113"/>
    <lineage>
        <taxon>Eukaryota</taxon>
        <taxon>Viridiplantae</taxon>
        <taxon>Streptophyta</taxon>
        <taxon>Embryophyta</taxon>
        <taxon>Tracheophyta</taxon>
        <taxon>Spermatophyta</taxon>
        <taxon>Magnoliopsida</taxon>
        <taxon>eudicotyledons</taxon>
        <taxon>Gunneridae</taxon>
        <taxon>Pentapetalae</taxon>
        <taxon>asterids</taxon>
        <taxon>lamiids</taxon>
        <taxon>Solanales</taxon>
        <taxon>Solanaceae</taxon>
        <taxon>Solanoideae</taxon>
        <taxon>Solaneae</taxon>
        <taxon>Solanum</taxon>
    </lineage>
</organism>
<comment type="caution">
    <text evidence="2">The sequence shown here is derived from an EMBL/GenBank/DDBJ whole genome shotgun (WGS) entry which is preliminary data.</text>
</comment>
<keyword evidence="3" id="KW-1185">Reference proteome</keyword>
<dbReference type="EMBL" id="JAIVGD010000013">
    <property type="protein sequence ID" value="KAH0761101.1"/>
    <property type="molecule type" value="Genomic_DNA"/>
</dbReference>
<accession>A0ABQ7VAT3</accession>